<dbReference type="GeneID" id="81603435"/>
<comment type="similarity">
    <text evidence="1">Belongs to the TCP11 family.</text>
</comment>
<keyword evidence="4" id="KW-1185">Reference proteome</keyword>
<feature type="compositionally biased region" description="Basic and acidic residues" evidence="2">
    <location>
        <begin position="29"/>
        <end position="45"/>
    </location>
</feature>
<feature type="compositionally biased region" description="Low complexity" evidence="2">
    <location>
        <begin position="589"/>
        <end position="612"/>
    </location>
</feature>
<feature type="compositionally biased region" description="Basic and acidic residues" evidence="2">
    <location>
        <begin position="1"/>
        <end position="13"/>
    </location>
</feature>
<protein>
    <submittedName>
        <fullName evidence="3">Uncharacterized protein</fullName>
    </submittedName>
</protein>
<dbReference type="GO" id="GO:0010737">
    <property type="term" value="P:protein kinase A signaling"/>
    <property type="evidence" value="ECO:0007669"/>
    <property type="project" value="TreeGrafter"/>
</dbReference>
<organism evidence="3 4">
    <name type="scientific">Penicillium daleae</name>
    <dbReference type="NCBI Taxonomy" id="63821"/>
    <lineage>
        <taxon>Eukaryota</taxon>
        <taxon>Fungi</taxon>
        <taxon>Dikarya</taxon>
        <taxon>Ascomycota</taxon>
        <taxon>Pezizomycotina</taxon>
        <taxon>Eurotiomycetes</taxon>
        <taxon>Eurotiomycetidae</taxon>
        <taxon>Eurotiales</taxon>
        <taxon>Aspergillaceae</taxon>
        <taxon>Penicillium</taxon>
    </lineage>
</organism>
<evidence type="ECO:0000313" key="4">
    <source>
        <dbReference type="Proteomes" id="UP001213681"/>
    </source>
</evidence>
<dbReference type="Pfam" id="PF05794">
    <property type="entry name" value="Tcp11"/>
    <property type="match status" value="1"/>
</dbReference>
<feature type="compositionally biased region" description="Low complexity" evidence="2">
    <location>
        <begin position="69"/>
        <end position="85"/>
    </location>
</feature>
<reference evidence="3" key="2">
    <citation type="journal article" date="2023" name="IMA Fungus">
        <title>Comparative genomic study of the Penicillium genus elucidates a diverse pangenome and 15 lateral gene transfer events.</title>
        <authorList>
            <person name="Petersen C."/>
            <person name="Sorensen T."/>
            <person name="Nielsen M.R."/>
            <person name="Sondergaard T.E."/>
            <person name="Sorensen J.L."/>
            <person name="Fitzpatrick D.A."/>
            <person name="Frisvad J.C."/>
            <person name="Nielsen K.L."/>
        </authorList>
    </citation>
    <scope>NUCLEOTIDE SEQUENCE</scope>
    <source>
        <strain evidence="3">IBT 16125</strain>
    </source>
</reference>
<sequence>MDLKGTKEARAQEEGADGPLDAYGASSGRSKEFRKSERRDSHSHENSSNVNTFRRHQPPFAYPPGTRKPGAASRSGSGSTSSAAPRPRDRDPSPSPEAISIPHALGLSSRDQRLLCRARRQPPVTKRTLSELDLPCIMSNINLRMDANFDRDLHFKPDLDGEKGKRKRKEANDYWDSMAMEIAIYAYRAANPDDDADEKSSRDSNSKRVFEPRLPAMFETLQEVIKTLVPERDHPSVMQNLEVPLLMQQVRKGVLDMVALATWMAALLKTHCAPMRDEWADRMVDQITEGSQSQEPKQIVNGLQTLFAILEAMKLDVKDVANHQIRTFRVLLIEDTVPFLQEYFEGKISRGSFQVEPARIWYLAARERVQKEDEAKDPNTAQSDDTFKPLEALFRGISDQLLQFNPPADYPETFLFDTDRLWQLRSTIQNLINLEIAWYIFESYVHTQKRYLSARDETYSTFRSRIWSLMEDELSSDGRSASEDEDPDLRGSKRWLQNMRCIALEIARFACAACCLDVVVADEVIAPIEEALLWHLSNESELFRYFQNTMREKVLTATLASARRYLPLSPLAICESQRTTPPPSTANGPALNPPSSAVSAPPTSSASPSQAMSAQQYDIERIGMRLGHIGVLHWRVWASLLYLREEIADSKSEQPAFI</sequence>
<dbReference type="Proteomes" id="UP001213681">
    <property type="component" value="Unassembled WGS sequence"/>
</dbReference>
<dbReference type="AlphaFoldDB" id="A0AAD6BY56"/>
<comment type="caution">
    <text evidence="3">The sequence shown here is derived from an EMBL/GenBank/DDBJ whole genome shotgun (WGS) entry which is preliminary data.</text>
</comment>
<dbReference type="RefSeq" id="XP_056762041.1">
    <property type="nucleotide sequence ID" value="XM_056913192.1"/>
</dbReference>
<gene>
    <name evidence="3" type="ORF">N7458_009810</name>
</gene>
<feature type="region of interest" description="Disordered" evidence="2">
    <location>
        <begin position="1"/>
        <end position="106"/>
    </location>
</feature>
<dbReference type="PANTHER" id="PTHR12832:SF11">
    <property type="entry name" value="LD23868P"/>
    <property type="match status" value="1"/>
</dbReference>
<evidence type="ECO:0000256" key="2">
    <source>
        <dbReference type="SAM" id="MobiDB-lite"/>
    </source>
</evidence>
<evidence type="ECO:0000313" key="3">
    <source>
        <dbReference type="EMBL" id="KAJ5438812.1"/>
    </source>
</evidence>
<dbReference type="InterPro" id="IPR008862">
    <property type="entry name" value="Tcp11"/>
</dbReference>
<feature type="region of interest" description="Disordered" evidence="2">
    <location>
        <begin position="576"/>
        <end position="612"/>
    </location>
</feature>
<proteinExistence type="inferred from homology"/>
<evidence type="ECO:0000256" key="1">
    <source>
        <dbReference type="ARBA" id="ARBA00010954"/>
    </source>
</evidence>
<dbReference type="EMBL" id="JAPVEA010000008">
    <property type="protein sequence ID" value="KAJ5438812.1"/>
    <property type="molecule type" value="Genomic_DNA"/>
</dbReference>
<reference evidence="3" key="1">
    <citation type="submission" date="2022-12" db="EMBL/GenBank/DDBJ databases">
        <authorList>
            <person name="Petersen C."/>
        </authorList>
    </citation>
    <scope>NUCLEOTIDE SEQUENCE</scope>
    <source>
        <strain evidence="3">IBT 16125</strain>
    </source>
</reference>
<name>A0AAD6BY56_9EURO</name>
<accession>A0AAD6BY56</accession>
<dbReference type="PANTHER" id="PTHR12832">
    <property type="entry name" value="TESTIS-SPECIFIC PROTEIN PBS13 T-COMPLEX 11"/>
    <property type="match status" value="1"/>
</dbReference>